<dbReference type="InterPro" id="IPR036513">
    <property type="entry name" value="STAS_dom_sf"/>
</dbReference>
<dbReference type="EMBL" id="CP016027">
    <property type="protein sequence ID" value="ANJ66335.1"/>
    <property type="molecule type" value="Genomic_DNA"/>
</dbReference>
<dbReference type="InterPro" id="IPR058548">
    <property type="entry name" value="MlaB-like_STAS"/>
</dbReference>
<dbReference type="AlphaFoldDB" id="A0A191ZEP9"/>
<reference evidence="2 3" key="1">
    <citation type="submission" date="2016-06" db="EMBL/GenBank/DDBJ databases">
        <title>Insight into the functional genes involving in sulfur oxidation in Pearl River water.</title>
        <authorList>
            <person name="Luo J."/>
            <person name="Tan X."/>
            <person name="Lin W."/>
        </authorList>
    </citation>
    <scope>NUCLEOTIDE SEQUENCE [LARGE SCALE GENOMIC DNA]</scope>
    <source>
        <strain evidence="2 3">LS2</strain>
    </source>
</reference>
<evidence type="ECO:0000313" key="2">
    <source>
        <dbReference type="EMBL" id="ANJ66335.1"/>
    </source>
</evidence>
<dbReference type="PANTHER" id="PTHR35849:SF2">
    <property type="entry name" value="BLR2341 PROTEIN"/>
    <property type="match status" value="1"/>
</dbReference>
<dbReference type="PANTHER" id="PTHR35849">
    <property type="entry name" value="BLR2341 PROTEIN"/>
    <property type="match status" value="1"/>
</dbReference>
<dbReference type="KEGG" id="haz:A9404_02125"/>
<organism evidence="2 3">
    <name type="scientific">Halothiobacillus diazotrophicus</name>
    <dbReference type="NCBI Taxonomy" id="1860122"/>
    <lineage>
        <taxon>Bacteria</taxon>
        <taxon>Pseudomonadati</taxon>
        <taxon>Pseudomonadota</taxon>
        <taxon>Gammaproteobacteria</taxon>
        <taxon>Chromatiales</taxon>
        <taxon>Halothiobacillaceae</taxon>
        <taxon>Halothiobacillus</taxon>
    </lineage>
</organism>
<dbReference type="Gene3D" id="3.30.750.24">
    <property type="entry name" value="STAS domain"/>
    <property type="match status" value="1"/>
</dbReference>
<dbReference type="OrthoDB" id="3296574at2"/>
<keyword evidence="3" id="KW-1185">Reference proteome</keyword>
<dbReference type="InterPro" id="IPR002645">
    <property type="entry name" value="STAS_dom"/>
</dbReference>
<dbReference type="SUPFAM" id="SSF52091">
    <property type="entry name" value="SpoIIaa-like"/>
    <property type="match status" value="1"/>
</dbReference>
<gene>
    <name evidence="2" type="ORF">A9404_02125</name>
</gene>
<sequence length="104" mass="11731">MNIRHDQHEDLGNVWLEGELTIYHVDVVKQSLLDFLDSSSTLNVYLDQVSEIDTAGMQVLIAVKQEAARLDKRLILMEHSACVLEMIELFGLTGFFGDPVLLKS</sequence>
<accession>A0A191ZEP9</accession>
<evidence type="ECO:0000259" key="1">
    <source>
        <dbReference type="PROSITE" id="PS50801"/>
    </source>
</evidence>
<dbReference type="InterPro" id="IPR052746">
    <property type="entry name" value="MlaB_ABC_Transporter"/>
</dbReference>
<protein>
    <recommendedName>
        <fullName evidence="1">STAS domain-containing protein</fullName>
    </recommendedName>
</protein>
<dbReference type="RefSeq" id="WP_066098239.1">
    <property type="nucleotide sequence ID" value="NZ_CP016027.1"/>
</dbReference>
<evidence type="ECO:0000313" key="3">
    <source>
        <dbReference type="Proteomes" id="UP000078596"/>
    </source>
</evidence>
<name>A0A191ZEP9_9GAMM</name>
<dbReference type="Proteomes" id="UP000078596">
    <property type="component" value="Chromosome"/>
</dbReference>
<dbReference type="PROSITE" id="PS50801">
    <property type="entry name" value="STAS"/>
    <property type="match status" value="1"/>
</dbReference>
<dbReference type="Pfam" id="PF13466">
    <property type="entry name" value="STAS_2"/>
    <property type="match status" value="1"/>
</dbReference>
<dbReference type="STRING" id="1860122.A9404_02125"/>
<dbReference type="CDD" id="cd07043">
    <property type="entry name" value="STAS_anti-anti-sigma_factors"/>
    <property type="match status" value="1"/>
</dbReference>
<feature type="domain" description="STAS" evidence="1">
    <location>
        <begin position="1"/>
        <end position="104"/>
    </location>
</feature>
<proteinExistence type="predicted"/>